<dbReference type="PANTHER" id="PTHR36121:SF1">
    <property type="entry name" value="PROTEIN SXY"/>
    <property type="match status" value="1"/>
</dbReference>
<proteinExistence type="predicted"/>
<dbReference type="SUPFAM" id="SSF159894">
    <property type="entry name" value="YgaC/TfoX-N like"/>
    <property type="match status" value="1"/>
</dbReference>
<sequence>MAVSSEFLELLKERMEPLGIIRSKRMFGGVGFYCDDLFFAIAIDDALYLKVDDENRARFEAEDLKAFHYPKKDGTFATMSYYQAPESVLDDADDMDEWGRLALNAALRARA</sequence>
<dbReference type="EMBL" id="BKCL01000001">
    <property type="protein sequence ID" value="GEQ96856.1"/>
    <property type="molecule type" value="Genomic_DNA"/>
</dbReference>
<dbReference type="RefSeq" id="WP_149999439.1">
    <property type="nucleotide sequence ID" value="NZ_BKCL01000001.1"/>
</dbReference>
<dbReference type="InterPro" id="IPR047525">
    <property type="entry name" value="TfoX-like"/>
</dbReference>
<comment type="caution">
    <text evidence="2">The sequence shown here is derived from an EMBL/GenBank/DDBJ whole genome shotgun (WGS) entry which is preliminary data.</text>
</comment>
<feature type="domain" description="TfoX N-terminal" evidence="1">
    <location>
        <begin position="14"/>
        <end position="106"/>
    </location>
</feature>
<name>A0A5A7MM04_9PROT</name>
<gene>
    <name evidence="2" type="ORF">JCM17844_04930</name>
</gene>
<dbReference type="Pfam" id="PF04993">
    <property type="entry name" value="TfoX_N"/>
    <property type="match status" value="1"/>
</dbReference>
<dbReference type="Gene3D" id="3.30.1460.30">
    <property type="entry name" value="YgaC/TfoX-N like chaperone"/>
    <property type="match status" value="1"/>
</dbReference>
<reference evidence="2 3" key="1">
    <citation type="submission" date="2019-09" db="EMBL/GenBank/DDBJ databases">
        <title>NBRP : Genome information of microbial organism related human and environment.</title>
        <authorList>
            <person name="Hattori M."/>
            <person name="Oshima K."/>
            <person name="Inaba H."/>
            <person name="Suda W."/>
            <person name="Sakamoto M."/>
            <person name="Iino T."/>
            <person name="Kitahara M."/>
            <person name="Oshida Y."/>
            <person name="Iida T."/>
            <person name="Kudo T."/>
            <person name="Itoh T."/>
            <person name="Ohkuma M."/>
        </authorList>
    </citation>
    <scope>NUCLEOTIDE SEQUENCE [LARGE SCALE GENOMIC DNA]</scope>
    <source>
        <strain evidence="2 3">Hi-2</strain>
    </source>
</reference>
<dbReference type="PANTHER" id="PTHR36121">
    <property type="entry name" value="PROTEIN SXY"/>
    <property type="match status" value="1"/>
</dbReference>
<protein>
    <recommendedName>
        <fullName evidence="1">TfoX N-terminal domain-containing protein</fullName>
    </recommendedName>
</protein>
<evidence type="ECO:0000313" key="2">
    <source>
        <dbReference type="EMBL" id="GEQ96856.1"/>
    </source>
</evidence>
<evidence type="ECO:0000313" key="3">
    <source>
        <dbReference type="Proteomes" id="UP000322084"/>
    </source>
</evidence>
<accession>A0A5A7MM04</accession>
<evidence type="ECO:0000259" key="1">
    <source>
        <dbReference type="Pfam" id="PF04993"/>
    </source>
</evidence>
<organism evidence="2 3">
    <name type="scientific">Iodidimonas gelatinilytica</name>
    <dbReference type="NCBI Taxonomy" id="1236966"/>
    <lineage>
        <taxon>Bacteria</taxon>
        <taxon>Pseudomonadati</taxon>
        <taxon>Pseudomonadota</taxon>
        <taxon>Alphaproteobacteria</taxon>
        <taxon>Iodidimonadales</taxon>
        <taxon>Iodidimonadaceae</taxon>
        <taxon>Iodidimonas</taxon>
    </lineage>
</organism>
<dbReference type="AlphaFoldDB" id="A0A5A7MM04"/>
<dbReference type="Proteomes" id="UP000322084">
    <property type="component" value="Unassembled WGS sequence"/>
</dbReference>
<dbReference type="InterPro" id="IPR007076">
    <property type="entry name" value="TfoX_N"/>
</dbReference>